<dbReference type="InterPro" id="IPR023213">
    <property type="entry name" value="CAT-like_dom_sf"/>
</dbReference>
<evidence type="ECO:0008006" key="5">
    <source>
        <dbReference type="Google" id="ProtNLM"/>
    </source>
</evidence>
<dbReference type="GO" id="GO:0016747">
    <property type="term" value="F:acyltransferase activity, transferring groups other than amino-acyl groups"/>
    <property type="evidence" value="ECO:0007669"/>
    <property type="project" value="TreeGrafter"/>
</dbReference>
<evidence type="ECO:0000313" key="4">
    <source>
        <dbReference type="Proteomes" id="UP000188318"/>
    </source>
</evidence>
<evidence type="ECO:0000256" key="1">
    <source>
        <dbReference type="ARBA" id="ARBA00022679"/>
    </source>
</evidence>
<dbReference type="EMBL" id="KV907499">
    <property type="protein sequence ID" value="OOF96171.1"/>
    <property type="molecule type" value="Genomic_DNA"/>
</dbReference>
<dbReference type="PANTHER" id="PTHR31642:SF270">
    <property type="entry name" value="O-ACYLTRANSFERASE AUSQ"/>
    <property type="match status" value="1"/>
</dbReference>
<accession>A0A1R3RNW2</accession>
<dbReference type="PANTHER" id="PTHR31642">
    <property type="entry name" value="TRICHOTHECENE 3-O-ACETYLTRANSFERASE"/>
    <property type="match status" value="1"/>
</dbReference>
<dbReference type="AlphaFoldDB" id="A0A1R3RNW2"/>
<proteinExistence type="predicted"/>
<dbReference type="VEuPathDB" id="FungiDB:ASPCADRAFT_506933"/>
<dbReference type="Gene3D" id="3.30.559.10">
    <property type="entry name" value="Chloramphenicol acetyltransferase-like domain"/>
    <property type="match status" value="2"/>
</dbReference>
<gene>
    <name evidence="3" type="ORF">ASPCADRAFT_506933</name>
</gene>
<dbReference type="OrthoDB" id="1862401at2759"/>
<name>A0A1R3RNW2_ASPC5</name>
<keyword evidence="1" id="KW-0808">Transferase</keyword>
<sequence length="496" mass="56048">MADDIPSFQPYILTPLDHLVPPFYALFYLSFQPQHPPEAVSTLKTGISHLVSQWPFLAGNVARVQKGHKRNILELQPPTAADLLRYPILQVKHHQYSMSHEMSLPTINDKLLHIPTKVPISYPTPAVRFQANVMQDGVVLCLGWHHQVMDAVGIFILLGSLSRLCRGLDRKTAIPTRFPTDPKHEERSRRQIEEATTPKRCDWEGAYHRFGCEEVWNGYSEPLICRRYAMHTDKVNYLKRTCNNLIQDLVSSPLKPRGTLSDDITEYLEEKDHMSSDDVVTALTWLCASRARRRAVPRHSSDLPRMSSLTRLVEVRSVLQPPLPRSYLGNSVVAARAQCDWEEIPASQKSPGISGNRGHVDEELTYALLKLALRSRAKCRSIDNEHIRGLINCMKECDDYTSFSTAPAGVEISSLRKLDIFTWDWGPNIGPMVDFDTIDSRTDGLSLILPASSANPGQSPWELRITLPLAVMEEFEKDELLGWVIRAGKPSVQAMM</sequence>
<dbReference type="InterPro" id="IPR050317">
    <property type="entry name" value="Plant_Fungal_Acyltransferase"/>
</dbReference>
<dbReference type="Pfam" id="PF02458">
    <property type="entry name" value="Transferase"/>
    <property type="match status" value="1"/>
</dbReference>
<reference evidence="4" key="1">
    <citation type="journal article" date="2017" name="Genome Biol.">
        <title>Comparative genomics reveals high biological diversity and specific adaptations in the industrially and medically important fungal genus Aspergillus.</title>
        <authorList>
            <person name="de Vries R.P."/>
            <person name="Riley R."/>
            <person name="Wiebenga A."/>
            <person name="Aguilar-Osorio G."/>
            <person name="Amillis S."/>
            <person name="Uchima C.A."/>
            <person name="Anderluh G."/>
            <person name="Asadollahi M."/>
            <person name="Askin M."/>
            <person name="Barry K."/>
            <person name="Battaglia E."/>
            <person name="Bayram O."/>
            <person name="Benocci T."/>
            <person name="Braus-Stromeyer S.A."/>
            <person name="Caldana C."/>
            <person name="Canovas D."/>
            <person name="Cerqueira G.C."/>
            <person name="Chen F."/>
            <person name="Chen W."/>
            <person name="Choi C."/>
            <person name="Clum A."/>
            <person name="Dos Santos R.A."/>
            <person name="Damasio A.R."/>
            <person name="Diallinas G."/>
            <person name="Emri T."/>
            <person name="Fekete E."/>
            <person name="Flipphi M."/>
            <person name="Freyberg S."/>
            <person name="Gallo A."/>
            <person name="Gournas C."/>
            <person name="Habgood R."/>
            <person name="Hainaut M."/>
            <person name="Harispe M.L."/>
            <person name="Henrissat B."/>
            <person name="Hilden K.S."/>
            <person name="Hope R."/>
            <person name="Hossain A."/>
            <person name="Karabika E."/>
            <person name="Karaffa L."/>
            <person name="Karanyi Z."/>
            <person name="Krasevec N."/>
            <person name="Kuo A."/>
            <person name="Kusch H."/>
            <person name="LaButti K."/>
            <person name="Lagendijk E.L."/>
            <person name="Lapidus A."/>
            <person name="Levasseur A."/>
            <person name="Lindquist E."/>
            <person name="Lipzen A."/>
            <person name="Logrieco A.F."/>
            <person name="MacCabe A."/>
            <person name="Maekelae M.R."/>
            <person name="Malavazi I."/>
            <person name="Melin P."/>
            <person name="Meyer V."/>
            <person name="Mielnichuk N."/>
            <person name="Miskei M."/>
            <person name="Molnar A.P."/>
            <person name="Mule G."/>
            <person name="Ngan C.Y."/>
            <person name="Orejas M."/>
            <person name="Orosz E."/>
            <person name="Ouedraogo J.P."/>
            <person name="Overkamp K.M."/>
            <person name="Park H.-S."/>
            <person name="Perrone G."/>
            <person name="Piumi F."/>
            <person name="Punt P.J."/>
            <person name="Ram A.F."/>
            <person name="Ramon A."/>
            <person name="Rauscher S."/>
            <person name="Record E."/>
            <person name="Riano-Pachon D.M."/>
            <person name="Robert V."/>
            <person name="Roehrig J."/>
            <person name="Ruller R."/>
            <person name="Salamov A."/>
            <person name="Salih N.S."/>
            <person name="Samson R.A."/>
            <person name="Sandor E."/>
            <person name="Sanguinetti M."/>
            <person name="Schuetze T."/>
            <person name="Sepcic K."/>
            <person name="Shelest E."/>
            <person name="Sherlock G."/>
            <person name="Sophianopoulou V."/>
            <person name="Squina F.M."/>
            <person name="Sun H."/>
            <person name="Susca A."/>
            <person name="Todd R.B."/>
            <person name="Tsang A."/>
            <person name="Unkles S.E."/>
            <person name="van de Wiele N."/>
            <person name="van Rossen-Uffink D."/>
            <person name="Oliveira J.V."/>
            <person name="Vesth T.C."/>
            <person name="Visser J."/>
            <person name="Yu J.-H."/>
            <person name="Zhou M."/>
            <person name="Andersen M.R."/>
            <person name="Archer D.B."/>
            <person name="Baker S.E."/>
            <person name="Benoit I."/>
            <person name="Brakhage A.A."/>
            <person name="Braus G.H."/>
            <person name="Fischer R."/>
            <person name="Frisvad J.C."/>
            <person name="Goldman G.H."/>
            <person name="Houbraken J."/>
            <person name="Oakley B."/>
            <person name="Pocsi I."/>
            <person name="Scazzocchio C."/>
            <person name="Seiboth B."/>
            <person name="vanKuyk P.A."/>
            <person name="Wortman J."/>
            <person name="Dyer P.S."/>
            <person name="Grigoriev I.V."/>
        </authorList>
    </citation>
    <scope>NUCLEOTIDE SEQUENCE [LARGE SCALE GENOMIC DNA]</scope>
    <source>
        <strain evidence="4">ITEM 5010</strain>
    </source>
</reference>
<evidence type="ECO:0000256" key="2">
    <source>
        <dbReference type="ARBA" id="ARBA00023315"/>
    </source>
</evidence>
<dbReference type="STRING" id="602072.A0A1R3RNW2"/>
<evidence type="ECO:0000313" key="3">
    <source>
        <dbReference type="EMBL" id="OOF96171.1"/>
    </source>
</evidence>
<protein>
    <recommendedName>
        <fullName evidence="5">O-acetyltransferase</fullName>
    </recommendedName>
</protein>
<keyword evidence="2" id="KW-0012">Acyltransferase</keyword>
<dbReference type="Proteomes" id="UP000188318">
    <property type="component" value="Unassembled WGS sequence"/>
</dbReference>
<dbReference type="OMA" id="YSEPLIC"/>
<organism evidence="3 4">
    <name type="scientific">Aspergillus carbonarius (strain ITEM 5010)</name>
    <dbReference type="NCBI Taxonomy" id="602072"/>
    <lineage>
        <taxon>Eukaryota</taxon>
        <taxon>Fungi</taxon>
        <taxon>Dikarya</taxon>
        <taxon>Ascomycota</taxon>
        <taxon>Pezizomycotina</taxon>
        <taxon>Eurotiomycetes</taxon>
        <taxon>Eurotiomycetidae</taxon>
        <taxon>Eurotiales</taxon>
        <taxon>Aspergillaceae</taxon>
        <taxon>Aspergillus</taxon>
        <taxon>Aspergillus subgen. Circumdati</taxon>
    </lineage>
</organism>
<keyword evidence="4" id="KW-1185">Reference proteome</keyword>